<keyword evidence="2" id="KW-1185">Reference proteome</keyword>
<name>A0ABV0BCM6_9SPHN</name>
<evidence type="ECO:0000313" key="1">
    <source>
        <dbReference type="EMBL" id="MEN3749274.1"/>
    </source>
</evidence>
<reference evidence="1 2" key="1">
    <citation type="submission" date="2024-05" db="EMBL/GenBank/DDBJ databases">
        <title>Sphingomonas sp. HF-S3 16S ribosomal RNA gene Genome sequencing and assembly.</title>
        <authorList>
            <person name="Lee H."/>
        </authorList>
    </citation>
    <scope>NUCLEOTIDE SEQUENCE [LARGE SCALE GENOMIC DNA]</scope>
    <source>
        <strain evidence="1 2">HF-S3</strain>
    </source>
</reference>
<dbReference type="RefSeq" id="WP_346248316.1">
    <property type="nucleotide sequence ID" value="NZ_JBDIZK010000013.1"/>
</dbReference>
<protein>
    <submittedName>
        <fullName evidence="1">Uncharacterized protein</fullName>
    </submittedName>
</protein>
<dbReference type="Proteomes" id="UP001427805">
    <property type="component" value="Unassembled WGS sequence"/>
</dbReference>
<gene>
    <name evidence="1" type="ORF">TPR58_19025</name>
</gene>
<proteinExistence type="predicted"/>
<accession>A0ABV0BCM6</accession>
<comment type="caution">
    <text evidence="1">The sequence shown here is derived from an EMBL/GenBank/DDBJ whole genome shotgun (WGS) entry which is preliminary data.</text>
</comment>
<evidence type="ECO:0000313" key="2">
    <source>
        <dbReference type="Proteomes" id="UP001427805"/>
    </source>
</evidence>
<sequence>MIGFDSETARNLPLKPPARITGSIGTGPETWNDLGLALQSARDATIFHETGVDIRRHDEAFVTRGMAANNFMNRAPRGVRFGIVDYPLDQRACAVANADHCHPDTIHVRHFLHPT</sequence>
<organism evidence="1 2">
    <name type="scientific">Sphingomonas rustica</name>
    <dbReference type="NCBI Taxonomy" id="3103142"/>
    <lineage>
        <taxon>Bacteria</taxon>
        <taxon>Pseudomonadati</taxon>
        <taxon>Pseudomonadota</taxon>
        <taxon>Alphaproteobacteria</taxon>
        <taxon>Sphingomonadales</taxon>
        <taxon>Sphingomonadaceae</taxon>
        <taxon>Sphingomonas</taxon>
    </lineage>
</organism>
<dbReference type="EMBL" id="JBDIZK010000013">
    <property type="protein sequence ID" value="MEN3749274.1"/>
    <property type="molecule type" value="Genomic_DNA"/>
</dbReference>